<dbReference type="SUPFAM" id="SSF57667">
    <property type="entry name" value="beta-beta-alpha zinc fingers"/>
    <property type="match status" value="1"/>
</dbReference>
<reference evidence="4" key="1">
    <citation type="journal article" date="2021" name="Open Biol.">
        <title>Shared evolutionary footprints suggest mitochondrial oxidative damage underlies multiple complex I losses in fungi.</title>
        <authorList>
            <person name="Schikora-Tamarit M.A."/>
            <person name="Marcet-Houben M."/>
            <person name="Nosek J."/>
            <person name="Gabaldon T."/>
        </authorList>
    </citation>
    <scope>NUCLEOTIDE SEQUENCE</scope>
    <source>
        <strain evidence="4">CBS6341</strain>
    </source>
</reference>
<feature type="domain" description="C2H2-type" evidence="3">
    <location>
        <begin position="4"/>
        <end position="26"/>
    </location>
</feature>
<dbReference type="PROSITE" id="PS00028">
    <property type="entry name" value="ZINC_FINGER_C2H2_1"/>
    <property type="match status" value="1"/>
</dbReference>
<evidence type="ECO:0000256" key="2">
    <source>
        <dbReference type="SAM" id="MobiDB-lite"/>
    </source>
</evidence>
<sequence length="405" mass="47525">MYTCNTCSLQFPTAEDQRVHMKSDWHRYNLKRRVANLPAINEALFLEKVSKLTINEEEETPRKEVKNNKQITKKEQRRIEKEALLEKKKQLLEIAKQNMLKSYHEGTLNETNKVITSEKKETIVKEEEEVAKLSISEESKEEKKDEVENLTDDQLAERIMEEKLKNKVEIPLEVCLFCNKKFPYFDACITHMHKNHGFYIPEQKYLVDKEGLVRYMGEKIGLGNVCVVCDFQGRSIEAVRAHMLSKNHCRIPYEEEDEKLEISQFYDFSSTYDDISFGDDDGDWEDVEGEDVGDDDVEEEEEEDLPQQVSYNDGVELHLPNGTRVGHRSLARYYRQNLRPDQVLTEGQGTVIAAESRHLMTIADRGALLEKKRIWKNEKHHQDRDDRRAAKFINNQPHYRDQLLQ</sequence>
<evidence type="ECO:0000259" key="3">
    <source>
        <dbReference type="PROSITE" id="PS00028"/>
    </source>
</evidence>
<reference evidence="4" key="2">
    <citation type="submission" date="2021-01" db="EMBL/GenBank/DDBJ databases">
        <authorList>
            <person name="Schikora-Tamarit M.A."/>
        </authorList>
    </citation>
    <scope>NUCLEOTIDE SEQUENCE</scope>
    <source>
        <strain evidence="4">CBS6341</strain>
    </source>
</reference>
<dbReference type="GO" id="GO:0042273">
    <property type="term" value="P:ribosomal large subunit biogenesis"/>
    <property type="evidence" value="ECO:0007669"/>
    <property type="project" value="TreeGrafter"/>
</dbReference>
<evidence type="ECO:0000256" key="1">
    <source>
        <dbReference type="SAM" id="Coils"/>
    </source>
</evidence>
<dbReference type="AlphaFoldDB" id="A0A9P8TED3"/>
<organism evidence="4 5">
    <name type="scientific">Wickerhamomyces mucosus</name>
    <dbReference type="NCBI Taxonomy" id="1378264"/>
    <lineage>
        <taxon>Eukaryota</taxon>
        <taxon>Fungi</taxon>
        <taxon>Dikarya</taxon>
        <taxon>Ascomycota</taxon>
        <taxon>Saccharomycotina</taxon>
        <taxon>Saccharomycetes</taxon>
        <taxon>Phaffomycetales</taxon>
        <taxon>Wickerhamomycetaceae</taxon>
        <taxon>Wickerhamomyces</taxon>
    </lineage>
</organism>
<evidence type="ECO:0000313" key="5">
    <source>
        <dbReference type="Proteomes" id="UP000769528"/>
    </source>
</evidence>
<proteinExistence type="predicted"/>
<dbReference type="InterPro" id="IPR036236">
    <property type="entry name" value="Znf_C2H2_sf"/>
</dbReference>
<keyword evidence="5" id="KW-1185">Reference proteome</keyword>
<comment type="caution">
    <text evidence="4">The sequence shown here is derived from an EMBL/GenBank/DDBJ whole genome shotgun (WGS) entry which is preliminary data.</text>
</comment>
<dbReference type="InterPro" id="IPR040025">
    <property type="entry name" value="Znf622/Rei1/Reh1"/>
</dbReference>
<name>A0A9P8TED3_9ASCO</name>
<feature type="coiled-coil region" evidence="1">
    <location>
        <begin position="62"/>
        <end position="98"/>
    </location>
</feature>
<dbReference type="PANTHER" id="PTHR13182">
    <property type="entry name" value="ZINC FINGER PROTEIN 622"/>
    <property type="match status" value="1"/>
</dbReference>
<dbReference type="GO" id="GO:0030687">
    <property type="term" value="C:preribosome, large subunit precursor"/>
    <property type="evidence" value="ECO:0007669"/>
    <property type="project" value="TreeGrafter"/>
</dbReference>
<dbReference type="SMART" id="SM00355">
    <property type="entry name" value="ZnF_C2H2"/>
    <property type="match status" value="3"/>
</dbReference>
<protein>
    <recommendedName>
        <fullName evidence="3">C2H2-type domain-containing protein</fullName>
    </recommendedName>
</protein>
<feature type="coiled-coil region" evidence="1">
    <location>
        <begin position="123"/>
        <end position="153"/>
    </location>
</feature>
<keyword evidence="1" id="KW-0175">Coiled coil</keyword>
<evidence type="ECO:0000313" key="4">
    <source>
        <dbReference type="EMBL" id="KAH3675515.1"/>
    </source>
</evidence>
<dbReference type="PANTHER" id="PTHR13182:SF21">
    <property type="entry name" value="CYTOPLASMIC 60S SUBUNIT BIOGENESIS FACTOR REI1"/>
    <property type="match status" value="1"/>
</dbReference>
<feature type="region of interest" description="Disordered" evidence="2">
    <location>
        <begin position="279"/>
        <end position="304"/>
    </location>
</feature>
<dbReference type="EMBL" id="JAEUBF010000753">
    <property type="protein sequence ID" value="KAH3675515.1"/>
    <property type="molecule type" value="Genomic_DNA"/>
</dbReference>
<gene>
    <name evidence="4" type="ORF">WICMUC_002604</name>
</gene>
<dbReference type="Proteomes" id="UP000769528">
    <property type="component" value="Unassembled WGS sequence"/>
</dbReference>
<dbReference type="InterPro" id="IPR013087">
    <property type="entry name" value="Znf_C2H2_type"/>
</dbReference>
<dbReference type="Pfam" id="PF12756">
    <property type="entry name" value="zf-C2H2_2"/>
    <property type="match status" value="1"/>
</dbReference>
<dbReference type="OrthoDB" id="19329at2759"/>
<accession>A0A9P8TED3</accession>
<dbReference type="InterPro" id="IPR041661">
    <property type="entry name" value="ZN622/Rei1/Reh1_Znf-C2H2"/>
</dbReference>